<accession>A0A5P1RBZ1</accession>
<keyword evidence="1" id="KW-0472">Membrane</keyword>
<dbReference type="KEGG" id="ncu:F0U83_08765"/>
<dbReference type="OrthoDB" id="9984699at2"/>
<dbReference type="EMBL" id="CP043869">
    <property type="protein sequence ID" value="QEQ96802.1"/>
    <property type="molecule type" value="Genomic_DNA"/>
</dbReference>
<feature type="transmembrane region" description="Helical" evidence="1">
    <location>
        <begin position="7"/>
        <end position="23"/>
    </location>
</feature>
<dbReference type="Proteomes" id="UP000324760">
    <property type="component" value="Chromosome"/>
</dbReference>
<gene>
    <name evidence="2" type="ORF">F0U83_08765</name>
</gene>
<reference evidence="2 3" key="1">
    <citation type="journal article" date="2019" name="Biochem. Eng. J.">
        <title>Metabolic engineering of the marine bacteria Neptunomonas concharum for the production of acetoin and meso-2,3-butanediol from acetate.</title>
        <authorList>
            <person name="Li W."/>
            <person name="Pu N."/>
            <person name="Liu C.-X."/>
            <person name="Yuan Q.-P."/>
            <person name="Li Z.-J."/>
        </authorList>
    </citation>
    <scope>NUCLEOTIDE SEQUENCE [LARGE SCALE GENOMIC DNA]</scope>
    <source>
        <strain evidence="2 3">JCM17730</strain>
    </source>
</reference>
<evidence type="ECO:0000313" key="2">
    <source>
        <dbReference type="EMBL" id="QEQ96802.1"/>
    </source>
</evidence>
<proteinExistence type="predicted"/>
<sequence>MLDFKRKFFVASGCILFIVFARLDMGRSGTVLIAIAIAALIFLELFFIRKTLFDVYADALTEHKVVMFFLKHRVINAVLSAIVASWLALYLLIHVNLAAPANLGFFVLLGILLMVLLPSADKLAKSVVKEKPSIAFSRIGLVFIAVLMTVLLDGASNAFLPIDSRIKEAFDEDIPLYVIDDVKHSFLYLQHFLRTLAFLNYNVQSIGLSDQVGSWFQVVKFLLLLSPTPYVAFSLLYLSLSSIGKRRVVAEP</sequence>
<feature type="transmembrane region" description="Helical" evidence="1">
    <location>
        <begin position="139"/>
        <end position="160"/>
    </location>
</feature>
<dbReference type="AlphaFoldDB" id="A0A5P1RBZ1"/>
<keyword evidence="1" id="KW-1133">Transmembrane helix</keyword>
<dbReference type="RefSeq" id="WP_138987412.1">
    <property type="nucleotide sequence ID" value="NZ_CP043869.1"/>
</dbReference>
<feature type="transmembrane region" description="Helical" evidence="1">
    <location>
        <begin position="29"/>
        <end position="48"/>
    </location>
</feature>
<keyword evidence="1" id="KW-0812">Transmembrane</keyword>
<protein>
    <submittedName>
        <fullName evidence="2">Uncharacterized protein</fullName>
    </submittedName>
</protein>
<keyword evidence="3" id="KW-1185">Reference proteome</keyword>
<feature type="transmembrane region" description="Helical" evidence="1">
    <location>
        <begin position="74"/>
        <end position="93"/>
    </location>
</feature>
<feature type="transmembrane region" description="Helical" evidence="1">
    <location>
        <begin position="218"/>
        <end position="238"/>
    </location>
</feature>
<evidence type="ECO:0000313" key="3">
    <source>
        <dbReference type="Proteomes" id="UP000324760"/>
    </source>
</evidence>
<feature type="transmembrane region" description="Helical" evidence="1">
    <location>
        <begin position="99"/>
        <end position="118"/>
    </location>
</feature>
<evidence type="ECO:0000256" key="1">
    <source>
        <dbReference type="SAM" id="Phobius"/>
    </source>
</evidence>
<name>A0A5P1RBZ1_9GAMM</name>
<organism evidence="2 3">
    <name type="scientific">Neptunomonas concharum</name>
    <dbReference type="NCBI Taxonomy" id="1031538"/>
    <lineage>
        <taxon>Bacteria</taxon>
        <taxon>Pseudomonadati</taxon>
        <taxon>Pseudomonadota</taxon>
        <taxon>Gammaproteobacteria</taxon>
        <taxon>Oceanospirillales</taxon>
        <taxon>Oceanospirillaceae</taxon>
        <taxon>Neptunomonas</taxon>
    </lineage>
</organism>